<proteinExistence type="predicted"/>
<feature type="transmembrane region" description="Helical" evidence="1">
    <location>
        <begin position="60"/>
        <end position="80"/>
    </location>
</feature>
<keyword evidence="1" id="KW-1133">Transmembrane helix</keyword>
<evidence type="ECO:0000256" key="1">
    <source>
        <dbReference type="SAM" id="Phobius"/>
    </source>
</evidence>
<evidence type="ECO:0000313" key="3">
    <source>
        <dbReference type="Proteomes" id="UP001380186"/>
    </source>
</evidence>
<dbReference type="EMBL" id="AP029022">
    <property type="protein sequence ID" value="BEV05955.1"/>
    <property type="molecule type" value="Genomic_DNA"/>
</dbReference>
<keyword evidence="3" id="KW-1185">Reference proteome</keyword>
<protein>
    <submittedName>
        <fullName evidence="2">DUF6326 family protein</fullName>
    </submittedName>
</protein>
<dbReference type="RefSeq" id="WP_338613348.1">
    <property type="nucleotide sequence ID" value="NZ_AP029022.1"/>
</dbReference>
<sequence>MKSDKLAFEDFKINIKILLAGLWTSVMFLYIYGDYFELYVPKKVEGLLNGSNLLDTPYKLLFATILLAVPSLMIFLSLLLKPKINRILNISVAGFLTVFTFMVGISSISEWRIFYVMLAFLESIITLIIVCKAWNWNKISV</sequence>
<dbReference type="Pfam" id="PF19851">
    <property type="entry name" value="DUF6326"/>
    <property type="match status" value="1"/>
</dbReference>
<feature type="transmembrane region" description="Helical" evidence="1">
    <location>
        <begin position="12"/>
        <end position="32"/>
    </location>
</feature>
<reference evidence="2 3" key="1">
    <citation type="journal article" date="2020" name="Microbes Environ.">
        <title>Synthetic bacterial community of duckweed: a simple and stable system to study plant-microbe interactions.</title>
        <authorList>
            <person name="Ishizawa H."/>
            <person name="Tada M."/>
            <person name="Kuroda M."/>
            <person name="Inoue D."/>
            <person name="Futamata H."/>
            <person name="Ike M."/>
        </authorList>
    </citation>
    <scope>NUCLEOTIDE SEQUENCE [LARGE SCALE GENOMIC DNA]</scope>
    <source>
        <strain evidence="2 3">DW100</strain>
    </source>
</reference>
<organism evidence="2 3">
    <name type="scientific">Chryseobacterium gambrini</name>
    <dbReference type="NCBI Taxonomy" id="373672"/>
    <lineage>
        <taxon>Bacteria</taxon>
        <taxon>Pseudomonadati</taxon>
        <taxon>Bacteroidota</taxon>
        <taxon>Flavobacteriia</taxon>
        <taxon>Flavobacteriales</taxon>
        <taxon>Weeksellaceae</taxon>
        <taxon>Chryseobacterium group</taxon>
        <taxon>Chryseobacterium</taxon>
    </lineage>
</organism>
<feature type="transmembrane region" description="Helical" evidence="1">
    <location>
        <begin position="114"/>
        <end position="134"/>
    </location>
</feature>
<dbReference type="InterPro" id="IPR046289">
    <property type="entry name" value="DUF6326"/>
</dbReference>
<name>A0ABN7CHM3_9FLAO</name>
<accession>A0ABN7CHM3</accession>
<dbReference type="Proteomes" id="UP001380186">
    <property type="component" value="Chromosome"/>
</dbReference>
<keyword evidence="1" id="KW-0812">Transmembrane</keyword>
<keyword evidence="1" id="KW-0472">Membrane</keyword>
<evidence type="ECO:0000313" key="2">
    <source>
        <dbReference type="EMBL" id="BEV05955.1"/>
    </source>
</evidence>
<gene>
    <name evidence="2" type="ORF">CRDW_33290</name>
</gene>
<feature type="transmembrane region" description="Helical" evidence="1">
    <location>
        <begin position="87"/>
        <end position="108"/>
    </location>
</feature>